<accession>A0AAJ8BMQ9</accession>
<feature type="transmembrane region" description="Helical" evidence="5">
    <location>
        <begin position="84"/>
        <end position="106"/>
    </location>
</feature>
<dbReference type="AlphaFoldDB" id="A0AAJ8BMQ9"/>
<evidence type="ECO:0000256" key="2">
    <source>
        <dbReference type="ARBA" id="ARBA00022692"/>
    </source>
</evidence>
<dbReference type="Pfam" id="PF04479">
    <property type="entry name" value="RTA1"/>
    <property type="match status" value="1"/>
</dbReference>
<dbReference type="PANTHER" id="PTHR31465:SF1">
    <property type="entry name" value="PROTEIN RTA1-RELATED"/>
    <property type="match status" value="1"/>
</dbReference>
<evidence type="ECO:0000256" key="1">
    <source>
        <dbReference type="ARBA" id="ARBA00004141"/>
    </source>
</evidence>
<protein>
    <recommendedName>
        <fullName evidence="7">RTA1 domain protein</fullName>
    </recommendedName>
</protein>
<evidence type="ECO:0008006" key="7">
    <source>
        <dbReference type="Google" id="ProtNLM"/>
    </source>
</evidence>
<name>A0AAJ8BMQ9_ASPNG</name>
<comment type="subcellular location">
    <subcellularLocation>
        <location evidence="1">Membrane</location>
        <topology evidence="1">Multi-pass membrane protein</topology>
    </subcellularLocation>
</comment>
<reference evidence="6" key="2">
    <citation type="submission" date="2025-08" db="UniProtKB">
        <authorList>
            <consortium name="RefSeq"/>
        </authorList>
    </citation>
    <scope>IDENTIFICATION</scope>
</reference>
<evidence type="ECO:0000256" key="4">
    <source>
        <dbReference type="ARBA" id="ARBA00023136"/>
    </source>
</evidence>
<dbReference type="PANTHER" id="PTHR31465">
    <property type="entry name" value="PROTEIN RTA1-RELATED"/>
    <property type="match status" value="1"/>
</dbReference>
<dbReference type="KEGG" id="ang:An03g06090"/>
<keyword evidence="3 5" id="KW-1133">Transmembrane helix</keyword>
<dbReference type="InterPro" id="IPR007568">
    <property type="entry name" value="RTA1"/>
</dbReference>
<reference evidence="6" key="1">
    <citation type="submission" date="2025-02" db="EMBL/GenBank/DDBJ databases">
        <authorList>
            <consortium name="NCBI Genome Project"/>
        </authorList>
    </citation>
    <scope>NUCLEOTIDE SEQUENCE</scope>
</reference>
<organism evidence="6">
    <name type="scientific">Aspergillus niger</name>
    <dbReference type="NCBI Taxonomy" id="5061"/>
    <lineage>
        <taxon>Eukaryota</taxon>
        <taxon>Fungi</taxon>
        <taxon>Dikarya</taxon>
        <taxon>Ascomycota</taxon>
        <taxon>Pezizomycotina</taxon>
        <taxon>Eurotiomycetes</taxon>
        <taxon>Eurotiomycetidae</taxon>
        <taxon>Eurotiales</taxon>
        <taxon>Aspergillaceae</taxon>
        <taxon>Aspergillus</taxon>
        <taxon>Aspergillus subgen. Circumdati</taxon>
    </lineage>
</organism>
<evidence type="ECO:0000313" key="6">
    <source>
        <dbReference type="RefSeq" id="XP_059600353.1"/>
    </source>
</evidence>
<dbReference type="GeneID" id="4980597"/>
<feature type="transmembrane region" description="Helical" evidence="5">
    <location>
        <begin position="118"/>
        <end position="138"/>
    </location>
</feature>
<keyword evidence="4 5" id="KW-0472">Membrane</keyword>
<dbReference type="GO" id="GO:0016020">
    <property type="term" value="C:membrane"/>
    <property type="evidence" value="ECO:0007669"/>
    <property type="project" value="UniProtKB-SubCell"/>
</dbReference>
<gene>
    <name evidence="6" type="ORF">An03g06090</name>
</gene>
<feature type="transmembrane region" description="Helical" evidence="5">
    <location>
        <begin position="158"/>
        <end position="181"/>
    </location>
</feature>
<proteinExistence type="predicted"/>
<evidence type="ECO:0000256" key="3">
    <source>
        <dbReference type="ARBA" id="ARBA00022989"/>
    </source>
</evidence>
<sequence>MESIEFDDIYYSYFLTVWQLEQKGCQSTKELDKQSLVHRIAALSARLSETALRAPFIVQIIGYITRALAHSNTQSVTIYAIQDILILLAPPLYAATIYMTLGRLITFLDAERQSLVPIRWLTTIFVTGDVLSFLLQGAGGGIMASGTLSGMTTGENVVMGGLAVQLIFFSVFVIVATLFHFRIHQNPTEKSLSTCIARSGWRNPNWETTIVGLYIASMLILIRSVFRMIEYAGGNDGYLMSHEAFSYVFDAVLMFFAMVVISVLHPSKVLGSGKAGEMNKRESVQLQRLYSR</sequence>
<evidence type="ECO:0000256" key="5">
    <source>
        <dbReference type="SAM" id="Phobius"/>
    </source>
</evidence>
<dbReference type="RefSeq" id="XP_059600353.1">
    <property type="nucleotide sequence ID" value="XM_059747170.1"/>
</dbReference>
<feature type="transmembrane region" description="Helical" evidence="5">
    <location>
        <begin position="246"/>
        <end position="264"/>
    </location>
</feature>
<feature type="transmembrane region" description="Helical" evidence="5">
    <location>
        <begin position="208"/>
        <end position="226"/>
    </location>
</feature>
<dbReference type="VEuPathDB" id="FungiDB:An03g06090"/>
<keyword evidence="2 5" id="KW-0812">Transmembrane</keyword>